<evidence type="ECO:0000256" key="1">
    <source>
        <dbReference type="SAM" id="MobiDB-lite"/>
    </source>
</evidence>
<dbReference type="RefSeq" id="WP_184891247.1">
    <property type="nucleotide sequence ID" value="NZ_JACHMX010000001.1"/>
</dbReference>
<name>A0A841AUX5_9PSEU</name>
<dbReference type="AlphaFoldDB" id="A0A841AUX5"/>
<accession>A0A841AUX5</accession>
<gene>
    <name evidence="2" type="ORF">HDA45_000015</name>
</gene>
<proteinExistence type="predicted"/>
<feature type="region of interest" description="Disordered" evidence="1">
    <location>
        <begin position="1"/>
        <end position="20"/>
    </location>
</feature>
<organism evidence="2 3">
    <name type="scientific">Amycolatopsis umgeniensis</name>
    <dbReference type="NCBI Taxonomy" id="336628"/>
    <lineage>
        <taxon>Bacteria</taxon>
        <taxon>Bacillati</taxon>
        <taxon>Actinomycetota</taxon>
        <taxon>Actinomycetes</taxon>
        <taxon>Pseudonocardiales</taxon>
        <taxon>Pseudonocardiaceae</taxon>
        <taxon>Amycolatopsis</taxon>
    </lineage>
</organism>
<dbReference type="Proteomes" id="UP000580861">
    <property type="component" value="Unassembled WGS sequence"/>
</dbReference>
<evidence type="ECO:0000313" key="2">
    <source>
        <dbReference type="EMBL" id="MBB5849928.1"/>
    </source>
</evidence>
<dbReference type="EMBL" id="JACHMX010000001">
    <property type="protein sequence ID" value="MBB5849928.1"/>
    <property type="molecule type" value="Genomic_DNA"/>
</dbReference>
<protein>
    <submittedName>
        <fullName evidence="2">Uncharacterized protein</fullName>
    </submittedName>
</protein>
<keyword evidence="3" id="KW-1185">Reference proteome</keyword>
<comment type="caution">
    <text evidence="2">The sequence shown here is derived from an EMBL/GenBank/DDBJ whole genome shotgun (WGS) entry which is preliminary data.</text>
</comment>
<evidence type="ECO:0000313" key="3">
    <source>
        <dbReference type="Proteomes" id="UP000580861"/>
    </source>
</evidence>
<reference evidence="2 3" key="1">
    <citation type="submission" date="2020-08" db="EMBL/GenBank/DDBJ databases">
        <title>Sequencing the genomes of 1000 actinobacteria strains.</title>
        <authorList>
            <person name="Klenk H.-P."/>
        </authorList>
    </citation>
    <scope>NUCLEOTIDE SEQUENCE [LARGE SCALE GENOMIC DNA]</scope>
    <source>
        <strain evidence="2 3">DSM 45272</strain>
    </source>
</reference>
<sequence>MIVGTQPGNIRTGCKTGASRRRPMGHLRKFLATNGSLVLTPPERSMHFHQRNAKKARYDMRTTWLEYISVTLEKMPRHDHRGIPFSENPFPVR</sequence>